<dbReference type="EMBL" id="RXZH01000003">
    <property type="protein sequence ID" value="RTZ16228.1"/>
    <property type="molecule type" value="Genomic_DNA"/>
</dbReference>
<dbReference type="InterPro" id="IPR000160">
    <property type="entry name" value="GGDEF_dom"/>
</dbReference>
<evidence type="ECO:0000313" key="7">
    <source>
        <dbReference type="Proteomes" id="UP000268973"/>
    </source>
</evidence>
<dbReference type="AlphaFoldDB" id="A0A432CYB8"/>
<dbReference type="PROSITE" id="PS50887">
    <property type="entry name" value="GGDEF"/>
    <property type="match status" value="1"/>
</dbReference>
<dbReference type="PANTHER" id="PTHR45138">
    <property type="entry name" value="REGULATORY COMPONENTS OF SENSORY TRANSDUCTION SYSTEM"/>
    <property type="match status" value="1"/>
</dbReference>
<feature type="transmembrane region" description="Helical" evidence="4">
    <location>
        <begin position="262"/>
        <end position="284"/>
    </location>
</feature>
<protein>
    <recommendedName>
        <fullName evidence="2">diguanylate cyclase</fullName>
        <ecNumber evidence="2">2.7.7.65</ecNumber>
    </recommendedName>
</protein>
<keyword evidence="4" id="KW-0472">Membrane</keyword>
<dbReference type="InterPro" id="IPR043128">
    <property type="entry name" value="Rev_trsase/Diguanyl_cyclase"/>
</dbReference>
<dbReference type="PANTHER" id="PTHR45138:SF9">
    <property type="entry name" value="DIGUANYLATE CYCLASE DGCM-RELATED"/>
    <property type="match status" value="1"/>
</dbReference>
<sequence length="505" mass="57906">MGVGHLSLKQLTLLASLMMASVFVCCYLTFRFFWAYDAEVEQAIGLQQEETQRVKTVLDIQKTELAKSLIDYAAWDDVIDFIDGNNPELLTDSLNSHTFETRRVSGIFIFDENVSLVWGRRYDYLLDLNLSFEEVRYKFGPLLVDALKARTDKITPFVKFLVLDDRPHLFGTSRICNSEGRDCTHGYMMFIKPIDNEFSRTLKNATGIDIEILTAKENTHPLKVNKPNTTVLEKLDYQNRSTVCVLIKHSVKLPDFITWGELSMLFAFAGFMFVFNLSVAHVMVRPIKRARLALNSIQAGERIVSVEEQFISHEMKDFVCRINEVYAKLDEKQQELEWIARHDALTKVGNRRSLQQHWYALYEQSDHGFACVALIDIDYFKPFNDNYGHIEGDSALSHVAKQLQTTSSKCDKFVSRFGGEEFCVVFTSKTPIDVMHEGEALRQAIEQLHLDHQYSPISSYLTVSIGMADCQNHSLSNQKEVLQVADKALYEAKEQGRNRVVAHQY</sequence>
<evidence type="ECO:0000256" key="4">
    <source>
        <dbReference type="SAM" id="Phobius"/>
    </source>
</evidence>
<keyword evidence="7" id="KW-1185">Reference proteome</keyword>
<dbReference type="SMART" id="SM00267">
    <property type="entry name" value="GGDEF"/>
    <property type="match status" value="1"/>
</dbReference>
<dbReference type="CDD" id="cd01949">
    <property type="entry name" value="GGDEF"/>
    <property type="match status" value="1"/>
</dbReference>
<evidence type="ECO:0000256" key="2">
    <source>
        <dbReference type="ARBA" id="ARBA00012528"/>
    </source>
</evidence>
<dbReference type="InterPro" id="IPR007892">
    <property type="entry name" value="CHASE4"/>
</dbReference>
<evidence type="ECO:0000256" key="3">
    <source>
        <dbReference type="ARBA" id="ARBA00034247"/>
    </source>
</evidence>
<evidence type="ECO:0000313" key="6">
    <source>
        <dbReference type="EMBL" id="RTZ16228.1"/>
    </source>
</evidence>
<keyword evidence="4" id="KW-0812">Transmembrane</keyword>
<dbReference type="GO" id="GO:0005886">
    <property type="term" value="C:plasma membrane"/>
    <property type="evidence" value="ECO:0007669"/>
    <property type="project" value="TreeGrafter"/>
</dbReference>
<dbReference type="Gene3D" id="3.30.70.270">
    <property type="match status" value="1"/>
</dbReference>
<evidence type="ECO:0000256" key="1">
    <source>
        <dbReference type="ARBA" id="ARBA00001946"/>
    </source>
</evidence>
<organism evidence="6 7">
    <name type="scientific">Vibrio aquaticus</name>
    <dbReference type="NCBI Taxonomy" id="2496559"/>
    <lineage>
        <taxon>Bacteria</taxon>
        <taxon>Pseudomonadati</taxon>
        <taxon>Pseudomonadota</taxon>
        <taxon>Gammaproteobacteria</taxon>
        <taxon>Vibrionales</taxon>
        <taxon>Vibrionaceae</taxon>
        <taxon>Vibrio</taxon>
    </lineage>
</organism>
<dbReference type="Pfam" id="PF00990">
    <property type="entry name" value="GGDEF"/>
    <property type="match status" value="1"/>
</dbReference>
<reference evidence="6 7" key="1">
    <citation type="submission" date="2018-12" db="EMBL/GenBank/DDBJ databases">
        <title>Vibrio sp. isolated from China Sea.</title>
        <authorList>
            <person name="Li Y."/>
        </authorList>
    </citation>
    <scope>NUCLEOTIDE SEQUENCE [LARGE SCALE GENOMIC DNA]</scope>
    <source>
        <strain evidence="6 7">BEI207</strain>
    </source>
</reference>
<feature type="transmembrane region" description="Helical" evidence="4">
    <location>
        <begin position="12"/>
        <end position="34"/>
    </location>
</feature>
<dbReference type="FunFam" id="3.30.70.270:FF:000001">
    <property type="entry name" value="Diguanylate cyclase domain protein"/>
    <property type="match status" value="1"/>
</dbReference>
<comment type="cofactor">
    <cofactor evidence="1">
        <name>Mg(2+)</name>
        <dbReference type="ChEBI" id="CHEBI:18420"/>
    </cofactor>
</comment>
<evidence type="ECO:0000259" key="5">
    <source>
        <dbReference type="PROSITE" id="PS50887"/>
    </source>
</evidence>
<name>A0A432CYB8_9VIBR</name>
<dbReference type="InterPro" id="IPR029787">
    <property type="entry name" value="Nucleotide_cyclase"/>
</dbReference>
<keyword evidence="4" id="KW-1133">Transmembrane helix</keyword>
<comment type="caution">
    <text evidence="6">The sequence shown here is derived from an EMBL/GenBank/DDBJ whole genome shotgun (WGS) entry which is preliminary data.</text>
</comment>
<comment type="catalytic activity">
    <reaction evidence="3">
        <text>2 GTP = 3',3'-c-di-GMP + 2 diphosphate</text>
        <dbReference type="Rhea" id="RHEA:24898"/>
        <dbReference type="ChEBI" id="CHEBI:33019"/>
        <dbReference type="ChEBI" id="CHEBI:37565"/>
        <dbReference type="ChEBI" id="CHEBI:58805"/>
        <dbReference type="EC" id="2.7.7.65"/>
    </reaction>
</comment>
<gene>
    <name evidence="6" type="ORF">EJ063_09930</name>
</gene>
<dbReference type="InterPro" id="IPR050469">
    <property type="entry name" value="Diguanylate_Cyclase"/>
</dbReference>
<accession>A0A432CYB8</accession>
<dbReference type="EC" id="2.7.7.65" evidence="2"/>
<feature type="domain" description="GGDEF" evidence="5">
    <location>
        <begin position="368"/>
        <end position="505"/>
    </location>
</feature>
<dbReference type="Proteomes" id="UP000268973">
    <property type="component" value="Unassembled WGS sequence"/>
</dbReference>
<dbReference type="Pfam" id="PF05228">
    <property type="entry name" value="CHASE4"/>
    <property type="match status" value="1"/>
</dbReference>
<dbReference type="OrthoDB" id="9812260at2"/>
<proteinExistence type="predicted"/>
<dbReference type="SUPFAM" id="SSF55073">
    <property type="entry name" value="Nucleotide cyclase"/>
    <property type="match status" value="1"/>
</dbReference>
<dbReference type="GO" id="GO:0043709">
    <property type="term" value="P:cell adhesion involved in single-species biofilm formation"/>
    <property type="evidence" value="ECO:0007669"/>
    <property type="project" value="TreeGrafter"/>
</dbReference>
<dbReference type="GO" id="GO:0052621">
    <property type="term" value="F:diguanylate cyclase activity"/>
    <property type="evidence" value="ECO:0007669"/>
    <property type="project" value="UniProtKB-EC"/>
</dbReference>
<dbReference type="GO" id="GO:1902201">
    <property type="term" value="P:negative regulation of bacterial-type flagellum-dependent cell motility"/>
    <property type="evidence" value="ECO:0007669"/>
    <property type="project" value="TreeGrafter"/>
</dbReference>
<dbReference type="NCBIfam" id="TIGR00254">
    <property type="entry name" value="GGDEF"/>
    <property type="match status" value="1"/>
</dbReference>